<sequence>MTITRDGITATLDGTTDLGRVEGQATLDESWAPHVQAELTIALPDEATLEDLDPRSAHRVTIAASATYPGSFIPDRSRSFDLGLRDRVIDHERAEVRLSLASDEALLMDDVLTDDEPDYSATLNQASLRTIVDGMLDRIGASLEPGSADATFYVLEDATNLNPNPSIETNTTGYTAGGCAMTRAAATFGTGAWALQLVGNGTADSFATIGSGLMGMQAGRRYTLAATGRVVTALSGVADTNGRERGLYVAVTAGSTTTYQSAKLANVNGTTDRVSITFDVPAGVTGIILRAYLGRTAGTIQWDDVTLVENRGTVGIDYEESFSGDTADTTDYGYTWTGTPNASTSARIALVDRSPDLLAWQPGTSAWSFLQPLFQSVGLRLFCDEQRKWWLVDGSTFVADGVLQLTMPGNLHTATDTTSRDVEWHDAAVVRYRWRAPDGTQQERIDSYAPPGYTKVRLFELERAYPGPGFAAYAVKRAEGRGRTVDLDALADLTVKPSQVLRVNLPDTPALLGVVRAVVYDLTAGAMRVASRGLTDVPDGSWLVLGFASDETFADLAADTLTILEDITP</sequence>
<reference evidence="1 2" key="1">
    <citation type="submission" date="2022-03" db="EMBL/GenBank/DDBJ databases">
        <title>Mucilaginibacter sp. isolated from the gut of Protaetia brevitarsis seulensis larvae.</title>
        <authorList>
            <person name="Won M."/>
            <person name="Kim S.-J."/>
            <person name="Kwon S.-W."/>
        </authorList>
    </citation>
    <scope>NUCLEOTIDE SEQUENCE [LARGE SCALE GENOMIC DNA]</scope>
    <source>
        <strain evidence="1 2">CFWR-12</strain>
    </source>
</reference>
<dbReference type="Proteomes" id="UP000832097">
    <property type="component" value="Chromosome"/>
</dbReference>
<proteinExistence type="predicted"/>
<accession>A0ABY4BWZ2</accession>
<evidence type="ECO:0000313" key="1">
    <source>
        <dbReference type="EMBL" id="UOE43748.1"/>
    </source>
</evidence>
<organism evidence="1 2">
    <name type="scientific">Agromyces larvae</name>
    <dbReference type="NCBI Taxonomy" id="2929802"/>
    <lineage>
        <taxon>Bacteria</taxon>
        <taxon>Bacillati</taxon>
        <taxon>Actinomycetota</taxon>
        <taxon>Actinomycetes</taxon>
        <taxon>Micrococcales</taxon>
        <taxon>Microbacteriaceae</taxon>
        <taxon>Agromyces</taxon>
    </lineage>
</organism>
<evidence type="ECO:0000313" key="2">
    <source>
        <dbReference type="Proteomes" id="UP000832097"/>
    </source>
</evidence>
<name>A0ABY4BWZ2_9MICO</name>
<keyword evidence="2" id="KW-1185">Reference proteome</keyword>
<dbReference type="Gene3D" id="2.60.120.260">
    <property type="entry name" value="Galactose-binding domain-like"/>
    <property type="match status" value="1"/>
</dbReference>
<protein>
    <submittedName>
        <fullName evidence="1">Uncharacterized protein</fullName>
    </submittedName>
</protein>
<dbReference type="RefSeq" id="WP_243554930.1">
    <property type="nucleotide sequence ID" value="NZ_CP094528.1"/>
</dbReference>
<gene>
    <name evidence="1" type="ORF">MTO99_16490</name>
</gene>
<dbReference type="EMBL" id="CP094528">
    <property type="protein sequence ID" value="UOE43748.1"/>
    <property type="molecule type" value="Genomic_DNA"/>
</dbReference>